<keyword evidence="7" id="KW-0998">Cell outer membrane</keyword>
<evidence type="ECO:0000256" key="2">
    <source>
        <dbReference type="ARBA" id="ARBA00007613"/>
    </source>
</evidence>
<keyword evidence="4" id="KW-1134">Transmembrane beta strand</keyword>
<sequence>MTKAIIPILICLMLSVTTAATAVAGVLDDYVEEGLEDNLALRQRDFSLEKSRAQLREARGLFFPTVDINARYSRAGGGRTVDFPVGDLINPIHDALNQLIGEPAFPGNLPNVSTPFLLEKEQETKLEILQPIFQPQIYYNYKINSNLVSVEEAGRDVFRQDLILEIKTAYYNYLKTVKFVELATETEALLQENLRISRSLFENQMVTREVVYRAQAELSELEQQKAEALKGRILAQSYFNFLLNRPLDTQVETEIPAELPPGPDADLAGLQNRALGKRYEVAQLERGIEAAGNGVRLSKSTYLPNLLFAFDYGYQGEDYRFGGEDDFWMGSLVLQWNLFSGLKRKAQTDQARAEENRLRAQMSELEQGIKLEVTEARQNLIVAHQAHEAALDRNESSAKSFEIVNRKFREGVSPQIEFLDARVTMTRAQVNLIVTTFDYHIRRARYERVVGIYSFNEDR</sequence>
<comment type="similarity">
    <text evidence="2">Belongs to the outer membrane factor (OMF) (TC 1.B.17) family.</text>
</comment>
<evidence type="ECO:0000313" key="10">
    <source>
        <dbReference type="Proteomes" id="UP001594288"/>
    </source>
</evidence>
<dbReference type="PANTHER" id="PTHR30026:SF20">
    <property type="entry name" value="OUTER MEMBRANE PROTEIN TOLC"/>
    <property type="match status" value="1"/>
</dbReference>
<dbReference type="InterPro" id="IPR051906">
    <property type="entry name" value="TolC-like"/>
</dbReference>
<dbReference type="Proteomes" id="UP001594288">
    <property type="component" value="Unassembled WGS sequence"/>
</dbReference>
<feature type="signal peptide" evidence="8">
    <location>
        <begin position="1"/>
        <end position="19"/>
    </location>
</feature>
<proteinExistence type="inferred from homology"/>
<dbReference type="InterPro" id="IPR003423">
    <property type="entry name" value="OMP_efflux"/>
</dbReference>
<evidence type="ECO:0000256" key="5">
    <source>
        <dbReference type="ARBA" id="ARBA00022692"/>
    </source>
</evidence>
<evidence type="ECO:0000256" key="3">
    <source>
        <dbReference type="ARBA" id="ARBA00022448"/>
    </source>
</evidence>
<evidence type="ECO:0000256" key="1">
    <source>
        <dbReference type="ARBA" id="ARBA00004442"/>
    </source>
</evidence>
<feature type="chain" id="PRO_5045572966" evidence="8">
    <location>
        <begin position="20"/>
        <end position="459"/>
    </location>
</feature>
<accession>A0ABV6YMN7</accession>
<evidence type="ECO:0000313" key="9">
    <source>
        <dbReference type="EMBL" id="MFC1799335.1"/>
    </source>
</evidence>
<evidence type="ECO:0000256" key="4">
    <source>
        <dbReference type="ARBA" id="ARBA00022452"/>
    </source>
</evidence>
<dbReference type="Gene3D" id="1.20.1600.10">
    <property type="entry name" value="Outer membrane efflux proteins (OEP)"/>
    <property type="match status" value="1"/>
</dbReference>
<keyword evidence="8" id="KW-0732">Signal</keyword>
<gene>
    <name evidence="9" type="ORF">ACFL2Z_00275</name>
</gene>
<dbReference type="SUPFAM" id="SSF56954">
    <property type="entry name" value="Outer membrane efflux proteins (OEP)"/>
    <property type="match status" value="1"/>
</dbReference>
<name>A0ABV6YMN7_UNCEI</name>
<keyword evidence="3" id="KW-0813">Transport</keyword>
<keyword evidence="6" id="KW-0472">Membrane</keyword>
<dbReference type="PANTHER" id="PTHR30026">
    <property type="entry name" value="OUTER MEMBRANE PROTEIN TOLC"/>
    <property type="match status" value="1"/>
</dbReference>
<keyword evidence="5" id="KW-0812">Transmembrane</keyword>
<keyword evidence="10" id="KW-1185">Reference proteome</keyword>
<comment type="subcellular location">
    <subcellularLocation>
        <location evidence="1">Cell outer membrane</location>
    </subcellularLocation>
</comment>
<protein>
    <submittedName>
        <fullName evidence="9">TolC family protein</fullName>
    </submittedName>
</protein>
<evidence type="ECO:0000256" key="8">
    <source>
        <dbReference type="SAM" id="SignalP"/>
    </source>
</evidence>
<dbReference type="EMBL" id="JBHPEI010000002">
    <property type="protein sequence ID" value="MFC1799335.1"/>
    <property type="molecule type" value="Genomic_DNA"/>
</dbReference>
<comment type="caution">
    <text evidence="9">The sequence shown here is derived from an EMBL/GenBank/DDBJ whole genome shotgun (WGS) entry which is preliminary data.</text>
</comment>
<dbReference type="Pfam" id="PF02321">
    <property type="entry name" value="OEP"/>
    <property type="match status" value="1"/>
</dbReference>
<evidence type="ECO:0000256" key="6">
    <source>
        <dbReference type="ARBA" id="ARBA00023136"/>
    </source>
</evidence>
<evidence type="ECO:0000256" key="7">
    <source>
        <dbReference type="ARBA" id="ARBA00023237"/>
    </source>
</evidence>
<organism evidence="9 10">
    <name type="scientific">Eiseniibacteriota bacterium</name>
    <dbReference type="NCBI Taxonomy" id="2212470"/>
    <lineage>
        <taxon>Bacteria</taxon>
        <taxon>Candidatus Eiseniibacteriota</taxon>
    </lineage>
</organism>
<reference evidence="9 10" key="1">
    <citation type="submission" date="2024-09" db="EMBL/GenBank/DDBJ databases">
        <authorList>
            <person name="D'Angelo T."/>
        </authorList>
    </citation>
    <scope>NUCLEOTIDE SEQUENCE [LARGE SCALE GENOMIC DNA]</scope>
    <source>
        <strain evidence="9">SAG AM-311-F02</strain>
    </source>
</reference>